<organism evidence="2 3">
    <name type="scientific">Oculimacula yallundae</name>
    <dbReference type="NCBI Taxonomy" id="86028"/>
    <lineage>
        <taxon>Eukaryota</taxon>
        <taxon>Fungi</taxon>
        <taxon>Dikarya</taxon>
        <taxon>Ascomycota</taxon>
        <taxon>Pezizomycotina</taxon>
        <taxon>Leotiomycetes</taxon>
        <taxon>Helotiales</taxon>
        <taxon>Ploettnerulaceae</taxon>
        <taxon>Oculimacula</taxon>
    </lineage>
</organism>
<evidence type="ECO:0000313" key="3">
    <source>
        <dbReference type="Proteomes" id="UP001595075"/>
    </source>
</evidence>
<keyword evidence="3" id="KW-1185">Reference proteome</keyword>
<proteinExistence type="predicted"/>
<reference evidence="2 3" key="1">
    <citation type="journal article" date="2024" name="Commun. Biol.">
        <title>Comparative genomic analysis of thermophilic fungi reveals convergent evolutionary adaptations and gene losses.</title>
        <authorList>
            <person name="Steindorff A.S."/>
            <person name="Aguilar-Pontes M.V."/>
            <person name="Robinson A.J."/>
            <person name="Andreopoulos B."/>
            <person name="LaButti K."/>
            <person name="Kuo A."/>
            <person name="Mondo S."/>
            <person name="Riley R."/>
            <person name="Otillar R."/>
            <person name="Haridas S."/>
            <person name="Lipzen A."/>
            <person name="Grimwood J."/>
            <person name="Schmutz J."/>
            <person name="Clum A."/>
            <person name="Reid I.D."/>
            <person name="Moisan M.C."/>
            <person name="Butler G."/>
            <person name="Nguyen T.T.M."/>
            <person name="Dewar K."/>
            <person name="Conant G."/>
            <person name="Drula E."/>
            <person name="Henrissat B."/>
            <person name="Hansel C."/>
            <person name="Singer S."/>
            <person name="Hutchinson M.I."/>
            <person name="de Vries R.P."/>
            <person name="Natvig D.O."/>
            <person name="Powell A.J."/>
            <person name="Tsang A."/>
            <person name="Grigoriev I.V."/>
        </authorList>
    </citation>
    <scope>NUCLEOTIDE SEQUENCE [LARGE SCALE GENOMIC DNA]</scope>
    <source>
        <strain evidence="2 3">CBS 494.80</strain>
    </source>
</reference>
<comment type="caution">
    <text evidence="2">The sequence shown here is derived from an EMBL/GenBank/DDBJ whole genome shotgun (WGS) entry which is preliminary data.</text>
</comment>
<dbReference type="Pfam" id="PF00651">
    <property type="entry name" value="BTB"/>
    <property type="match status" value="1"/>
</dbReference>
<name>A0ABR4BYH7_9HELO</name>
<dbReference type="EMBL" id="JAZHXI010000016">
    <property type="protein sequence ID" value="KAL2062698.1"/>
    <property type="molecule type" value="Genomic_DNA"/>
</dbReference>
<gene>
    <name evidence="2" type="ORF">VTL71DRAFT_5770</name>
</gene>
<dbReference type="PROSITE" id="PS50097">
    <property type="entry name" value="BTB"/>
    <property type="match status" value="1"/>
</dbReference>
<sequence length="239" mass="26861">MDDMISSITGLLKSEKYSDLQILCEGKVFNVHRAIVCTRSKVLAAMMDTGFEESVSRQIKLVEDDSEVISEVIRYIYTNRYGVTRDISQDASKSAAARASTSTEATGEWIDELDGAPLVFHTKVYIAADKYDVPALKILATEKFEKAVKLLWETEAFSQAARLLWENTMASDRLLRDVVAQVSRKNLKILLDRAEFTDLLEARGDFCLDVLRILYSGLSRLDELMAKRSKEKKGQSATS</sequence>
<dbReference type="Proteomes" id="UP001595075">
    <property type="component" value="Unassembled WGS sequence"/>
</dbReference>
<accession>A0ABR4BYH7</accession>
<feature type="domain" description="BTB" evidence="1">
    <location>
        <begin position="18"/>
        <end position="85"/>
    </location>
</feature>
<evidence type="ECO:0000313" key="2">
    <source>
        <dbReference type="EMBL" id="KAL2062698.1"/>
    </source>
</evidence>
<dbReference type="SUPFAM" id="SSF54695">
    <property type="entry name" value="POZ domain"/>
    <property type="match status" value="1"/>
</dbReference>
<dbReference type="Gene3D" id="3.30.710.10">
    <property type="entry name" value="Potassium Channel Kv1.1, Chain A"/>
    <property type="match status" value="1"/>
</dbReference>
<dbReference type="InterPro" id="IPR011333">
    <property type="entry name" value="SKP1/BTB/POZ_sf"/>
</dbReference>
<dbReference type="InterPro" id="IPR000210">
    <property type="entry name" value="BTB/POZ_dom"/>
</dbReference>
<evidence type="ECO:0000259" key="1">
    <source>
        <dbReference type="PROSITE" id="PS50097"/>
    </source>
</evidence>
<dbReference type="SMART" id="SM00225">
    <property type="entry name" value="BTB"/>
    <property type="match status" value="1"/>
</dbReference>
<dbReference type="CDD" id="cd18186">
    <property type="entry name" value="BTB_POZ_ZBTB_KLHL-like"/>
    <property type="match status" value="1"/>
</dbReference>
<protein>
    <recommendedName>
        <fullName evidence="1">BTB domain-containing protein</fullName>
    </recommendedName>
</protein>
<dbReference type="PANTHER" id="PTHR47843">
    <property type="entry name" value="BTB DOMAIN-CONTAINING PROTEIN-RELATED"/>
    <property type="match status" value="1"/>
</dbReference>
<dbReference type="PANTHER" id="PTHR47843:SF5">
    <property type="entry name" value="BTB_POZ DOMAIN PROTEIN"/>
    <property type="match status" value="1"/>
</dbReference>